<feature type="transmembrane region" description="Helical" evidence="1">
    <location>
        <begin position="20"/>
        <end position="43"/>
    </location>
</feature>
<dbReference type="Proteomes" id="UP000676565">
    <property type="component" value="Unassembled WGS sequence"/>
</dbReference>
<organism evidence="3 4">
    <name type="scientific">Gemmata palustris</name>
    <dbReference type="NCBI Taxonomy" id="2822762"/>
    <lineage>
        <taxon>Bacteria</taxon>
        <taxon>Pseudomonadati</taxon>
        <taxon>Planctomycetota</taxon>
        <taxon>Planctomycetia</taxon>
        <taxon>Gemmatales</taxon>
        <taxon>Gemmataceae</taxon>
        <taxon>Gemmata</taxon>
    </lineage>
</organism>
<keyword evidence="1" id="KW-0812">Transmembrane</keyword>
<accession>A0ABS5BZ13</accession>
<feature type="domain" description="Acyltransferase 3" evidence="2">
    <location>
        <begin position="11"/>
        <end position="367"/>
    </location>
</feature>
<comment type="caution">
    <text evidence="3">The sequence shown here is derived from an EMBL/GenBank/DDBJ whole genome shotgun (WGS) entry which is preliminary data.</text>
</comment>
<dbReference type="GO" id="GO:0016746">
    <property type="term" value="F:acyltransferase activity"/>
    <property type="evidence" value="ECO:0007669"/>
    <property type="project" value="UniProtKB-KW"/>
</dbReference>
<dbReference type="RefSeq" id="WP_210659409.1">
    <property type="nucleotide sequence ID" value="NZ_JAGKQQ010000001.1"/>
</dbReference>
<feature type="transmembrane region" description="Helical" evidence="1">
    <location>
        <begin position="93"/>
        <end position="115"/>
    </location>
</feature>
<gene>
    <name evidence="3" type="ORF">J8F10_27270</name>
</gene>
<protein>
    <submittedName>
        <fullName evidence="3">Acyltransferase family protein</fullName>
    </submittedName>
</protein>
<evidence type="ECO:0000256" key="1">
    <source>
        <dbReference type="SAM" id="Phobius"/>
    </source>
</evidence>
<feature type="transmembrane region" description="Helical" evidence="1">
    <location>
        <begin position="355"/>
        <end position="374"/>
    </location>
</feature>
<dbReference type="InterPro" id="IPR050623">
    <property type="entry name" value="Glucan_succinyl_AcylTrfase"/>
</dbReference>
<evidence type="ECO:0000313" key="4">
    <source>
        <dbReference type="Proteomes" id="UP000676565"/>
    </source>
</evidence>
<dbReference type="Pfam" id="PF01757">
    <property type="entry name" value="Acyl_transf_3"/>
    <property type="match status" value="1"/>
</dbReference>
<evidence type="ECO:0000259" key="2">
    <source>
        <dbReference type="Pfam" id="PF01757"/>
    </source>
</evidence>
<keyword evidence="3" id="KW-0808">Transferase</keyword>
<dbReference type="InterPro" id="IPR002656">
    <property type="entry name" value="Acyl_transf_3_dom"/>
</dbReference>
<feature type="transmembrane region" description="Helical" evidence="1">
    <location>
        <begin position="245"/>
        <end position="263"/>
    </location>
</feature>
<feature type="transmembrane region" description="Helical" evidence="1">
    <location>
        <begin position="143"/>
        <end position="166"/>
    </location>
</feature>
<dbReference type="EMBL" id="JAGKQQ010000001">
    <property type="protein sequence ID" value="MBP3958961.1"/>
    <property type="molecule type" value="Genomic_DNA"/>
</dbReference>
<keyword evidence="4" id="KW-1185">Reference proteome</keyword>
<feature type="transmembrane region" description="Helical" evidence="1">
    <location>
        <begin position="328"/>
        <end position="349"/>
    </location>
</feature>
<feature type="transmembrane region" description="Helical" evidence="1">
    <location>
        <begin position="186"/>
        <end position="205"/>
    </location>
</feature>
<keyword evidence="1" id="KW-0472">Membrane</keyword>
<feature type="transmembrane region" description="Helical" evidence="1">
    <location>
        <begin position="63"/>
        <end position="81"/>
    </location>
</feature>
<dbReference type="PANTHER" id="PTHR36927">
    <property type="entry name" value="BLR4337 PROTEIN"/>
    <property type="match status" value="1"/>
</dbReference>
<sequence length="438" mass="48414">MAAQIPPSTRNAALDNLRVVAMFLGLVTHGVLPYTASGLVGFPVRDQTRHLAADVCYFAVHDFRMQLFFVLAGFGASALAARRGSRELVRNRLARVALPLALAVLVLCPALHLVFAHHAGARGAKWDAADVGGWIGPNFHLWFLYYLLMCCVPLLVLSALSARIPVRSVRAFDALTQRVLHSRWKIPCAAALTVPLLWDMTTWWIDTPKGWAPEVAVLAYYLGFFLVGATLYRQRDALAGVGRRWALRLAVANLVVLPAMLKLTVSGNWVEDAVRGAPPAWLAVWKAAAIFLGGLYTWLMIGGLIGLFQKHFSSAGPRWKYLSGASYWCYLAGFPVQAAFQVLFAPTTIPMITEFLLVNVLTFAVLLTSYELCVRHTWIGLVLNGKRPERNAEVRGEPVVIATRVRVPEVPMCRETISRPTPQRMDRRYVLSVTADGV</sequence>
<keyword evidence="3" id="KW-0012">Acyltransferase</keyword>
<feature type="transmembrane region" description="Helical" evidence="1">
    <location>
        <begin position="283"/>
        <end position="308"/>
    </location>
</feature>
<reference evidence="3 4" key="1">
    <citation type="submission" date="2021-04" db="EMBL/GenBank/DDBJ databases">
        <authorList>
            <person name="Ivanova A."/>
        </authorList>
    </citation>
    <scope>NUCLEOTIDE SEQUENCE [LARGE SCALE GENOMIC DNA]</scope>
    <source>
        <strain evidence="3 4">G18</strain>
    </source>
</reference>
<feature type="transmembrane region" description="Helical" evidence="1">
    <location>
        <begin position="211"/>
        <end position="233"/>
    </location>
</feature>
<proteinExistence type="predicted"/>
<keyword evidence="1" id="KW-1133">Transmembrane helix</keyword>
<name>A0ABS5BZ13_9BACT</name>
<evidence type="ECO:0000313" key="3">
    <source>
        <dbReference type="EMBL" id="MBP3958961.1"/>
    </source>
</evidence>
<dbReference type="PANTHER" id="PTHR36927:SF1">
    <property type="entry name" value="MDO-LIKE PROTEIN"/>
    <property type="match status" value="1"/>
</dbReference>